<gene>
    <name evidence="3" type="ORF">S01H1_37727</name>
</gene>
<dbReference type="AlphaFoldDB" id="X0VQX2"/>
<protein>
    <recommendedName>
        <fullName evidence="2">CBS domain-containing protein</fullName>
    </recommendedName>
</protein>
<dbReference type="InterPro" id="IPR051257">
    <property type="entry name" value="Diverse_CBS-Domain"/>
</dbReference>
<dbReference type="PANTHER" id="PTHR43080">
    <property type="entry name" value="CBS DOMAIN-CONTAINING PROTEIN CBSX3, MITOCHONDRIAL"/>
    <property type="match status" value="1"/>
</dbReference>
<dbReference type="SMART" id="SM00116">
    <property type="entry name" value="CBS"/>
    <property type="match status" value="1"/>
</dbReference>
<dbReference type="InterPro" id="IPR044725">
    <property type="entry name" value="CBSX3_CBS_dom"/>
</dbReference>
<sequence length="119" mass="12808">IGALVVTGDDGSVQGIVSERDVLRMAAETWDDGGDRAARLRDRPVVGIMTREVICAVPDDELDYAMGIMTQNRIRHLPVVEEGTLIGIISIGDVVRAHLSEAAYENRMLKDYVQGGGAG</sequence>
<accession>X0VQX2</accession>
<proteinExistence type="predicted"/>
<dbReference type="PANTHER" id="PTHR43080:SF2">
    <property type="entry name" value="CBS DOMAIN-CONTAINING PROTEIN"/>
    <property type="match status" value="1"/>
</dbReference>
<evidence type="ECO:0000313" key="3">
    <source>
        <dbReference type="EMBL" id="GAG13537.1"/>
    </source>
</evidence>
<keyword evidence="1" id="KW-0129">CBS domain</keyword>
<dbReference type="InterPro" id="IPR000644">
    <property type="entry name" value="CBS_dom"/>
</dbReference>
<evidence type="ECO:0000256" key="1">
    <source>
        <dbReference type="ARBA" id="ARBA00023122"/>
    </source>
</evidence>
<dbReference type="CDD" id="cd04623">
    <property type="entry name" value="CBS_pair_bac_euk"/>
    <property type="match status" value="1"/>
</dbReference>
<comment type="caution">
    <text evidence="3">The sequence shown here is derived from an EMBL/GenBank/DDBJ whole genome shotgun (WGS) entry which is preliminary data.</text>
</comment>
<feature type="domain" description="CBS" evidence="2">
    <location>
        <begin position="49"/>
        <end position="105"/>
    </location>
</feature>
<name>X0VQX2_9ZZZZ</name>
<organism evidence="3">
    <name type="scientific">marine sediment metagenome</name>
    <dbReference type="NCBI Taxonomy" id="412755"/>
    <lineage>
        <taxon>unclassified sequences</taxon>
        <taxon>metagenomes</taxon>
        <taxon>ecological metagenomes</taxon>
    </lineage>
</organism>
<evidence type="ECO:0000259" key="2">
    <source>
        <dbReference type="PROSITE" id="PS51371"/>
    </source>
</evidence>
<dbReference type="SUPFAM" id="SSF54631">
    <property type="entry name" value="CBS-domain pair"/>
    <property type="match status" value="1"/>
</dbReference>
<dbReference type="PROSITE" id="PS51371">
    <property type="entry name" value="CBS"/>
    <property type="match status" value="1"/>
</dbReference>
<reference evidence="3" key="1">
    <citation type="journal article" date="2014" name="Front. Microbiol.">
        <title>High frequency of phylogenetically diverse reductive dehalogenase-homologous genes in deep subseafloor sedimentary metagenomes.</title>
        <authorList>
            <person name="Kawai M."/>
            <person name="Futagami T."/>
            <person name="Toyoda A."/>
            <person name="Takaki Y."/>
            <person name="Nishi S."/>
            <person name="Hori S."/>
            <person name="Arai W."/>
            <person name="Tsubouchi T."/>
            <person name="Morono Y."/>
            <person name="Uchiyama I."/>
            <person name="Ito T."/>
            <person name="Fujiyama A."/>
            <person name="Inagaki F."/>
            <person name="Takami H."/>
        </authorList>
    </citation>
    <scope>NUCLEOTIDE SEQUENCE</scope>
    <source>
        <strain evidence="3">Expedition CK06-06</strain>
    </source>
</reference>
<feature type="non-terminal residue" evidence="3">
    <location>
        <position position="1"/>
    </location>
</feature>
<dbReference type="Gene3D" id="3.10.580.10">
    <property type="entry name" value="CBS-domain"/>
    <property type="match status" value="1"/>
</dbReference>
<dbReference type="EMBL" id="BARS01023703">
    <property type="protein sequence ID" value="GAG13537.1"/>
    <property type="molecule type" value="Genomic_DNA"/>
</dbReference>
<dbReference type="InterPro" id="IPR046342">
    <property type="entry name" value="CBS_dom_sf"/>
</dbReference>
<dbReference type="Pfam" id="PF00571">
    <property type="entry name" value="CBS"/>
    <property type="match status" value="2"/>
</dbReference>